<name>A0A840TSU1_9BACT</name>
<keyword evidence="4" id="KW-0238">DNA-binding</keyword>
<reference evidence="4 5" key="1">
    <citation type="submission" date="2020-08" db="EMBL/GenBank/DDBJ databases">
        <title>Genomic Encyclopedia of Type Strains, Phase IV (KMG-IV): sequencing the most valuable type-strain genomes for metagenomic binning, comparative biology and taxonomic classification.</title>
        <authorList>
            <person name="Goeker M."/>
        </authorList>
    </citation>
    <scope>NUCLEOTIDE SEQUENCE [LARGE SCALE GENOMIC DNA]</scope>
    <source>
        <strain evidence="4 5">DSM 105074</strain>
    </source>
</reference>
<keyword evidence="2" id="KW-0804">Transcription</keyword>
<dbReference type="PROSITE" id="PS52050">
    <property type="entry name" value="WYL"/>
    <property type="match status" value="1"/>
</dbReference>
<dbReference type="SUPFAM" id="SSF46785">
    <property type="entry name" value="Winged helix' DNA-binding domain"/>
    <property type="match status" value="1"/>
</dbReference>
<dbReference type="InterPro" id="IPR051534">
    <property type="entry name" value="CBASS_pafABC_assoc_protein"/>
</dbReference>
<accession>A0A840TSU1</accession>
<comment type="caution">
    <text evidence="4">The sequence shown here is derived from an EMBL/GenBank/DDBJ whole genome shotgun (WGS) entry which is preliminary data.</text>
</comment>
<dbReference type="Pfam" id="PF25583">
    <property type="entry name" value="WCX"/>
    <property type="match status" value="1"/>
</dbReference>
<dbReference type="AlphaFoldDB" id="A0A840TSU1"/>
<evidence type="ECO:0000313" key="4">
    <source>
        <dbReference type="EMBL" id="MBB5283070.1"/>
    </source>
</evidence>
<dbReference type="InterPro" id="IPR013196">
    <property type="entry name" value="HTH_11"/>
</dbReference>
<evidence type="ECO:0000259" key="3">
    <source>
        <dbReference type="PROSITE" id="PS51000"/>
    </source>
</evidence>
<dbReference type="PROSITE" id="PS51000">
    <property type="entry name" value="HTH_DEOR_2"/>
    <property type="match status" value="1"/>
</dbReference>
<evidence type="ECO:0000256" key="1">
    <source>
        <dbReference type="ARBA" id="ARBA00023015"/>
    </source>
</evidence>
<dbReference type="Gene3D" id="1.10.10.10">
    <property type="entry name" value="Winged helix-like DNA-binding domain superfamily/Winged helix DNA-binding domain"/>
    <property type="match status" value="1"/>
</dbReference>
<dbReference type="RefSeq" id="WP_184172147.1">
    <property type="nucleotide sequence ID" value="NZ_JACHGF010000002.1"/>
</dbReference>
<dbReference type="PIRSF" id="PIRSF016838">
    <property type="entry name" value="PafC"/>
    <property type="match status" value="1"/>
</dbReference>
<dbReference type="GO" id="GO:0003700">
    <property type="term" value="F:DNA-binding transcription factor activity"/>
    <property type="evidence" value="ECO:0007669"/>
    <property type="project" value="InterPro"/>
</dbReference>
<protein>
    <submittedName>
        <fullName evidence="4">Putative DNA-binding transcriptional regulator YafY</fullName>
    </submittedName>
</protein>
<evidence type="ECO:0000256" key="2">
    <source>
        <dbReference type="ARBA" id="ARBA00023163"/>
    </source>
</evidence>
<dbReference type="InterPro" id="IPR001034">
    <property type="entry name" value="DeoR_HTH"/>
</dbReference>
<dbReference type="InterPro" id="IPR057727">
    <property type="entry name" value="WCX_dom"/>
</dbReference>
<dbReference type="InterPro" id="IPR036388">
    <property type="entry name" value="WH-like_DNA-bd_sf"/>
</dbReference>
<keyword evidence="1" id="KW-0805">Transcription regulation</keyword>
<dbReference type="InterPro" id="IPR026881">
    <property type="entry name" value="WYL_dom"/>
</dbReference>
<dbReference type="PANTHER" id="PTHR34580:SF1">
    <property type="entry name" value="PROTEIN PAFC"/>
    <property type="match status" value="1"/>
</dbReference>
<dbReference type="Pfam" id="PF13280">
    <property type="entry name" value="WYL"/>
    <property type="match status" value="1"/>
</dbReference>
<feature type="domain" description="HTH deoR-type" evidence="3">
    <location>
        <begin position="3"/>
        <end position="58"/>
    </location>
</feature>
<organism evidence="4 5">
    <name type="scientific">Rhabdobacter roseus</name>
    <dbReference type="NCBI Taxonomy" id="1655419"/>
    <lineage>
        <taxon>Bacteria</taxon>
        <taxon>Pseudomonadati</taxon>
        <taxon>Bacteroidota</taxon>
        <taxon>Cytophagia</taxon>
        <taxon>Cytophagales</taxon>
        <taxon>Cytophagaceae</taxon>
        <taxon>Rhabdobacter</taxon>
    </lineage>
</organism>
<dbReference type="InterPro" id="IPR028349">
    <property type="entry name" value="PafC-like"/>
</dbReference>
<evidence type="ECO:0000313" key="5">
    <source>
        <dbReference type="Proteomes" id="UP000557307"/>
    </source>
</evidence>
<keyword evidence="5" id="KW-1185">Reference proteome</keyword>
<dbReference type="SMART" id="SM00420">
    <property type="entry name" value="HTH_DEOR"/>
    <property type="match status" value="1"/>
</dbReference>
<proteinExistence type="predicted"/>
<dbReference type="Proteomes" id="UP000557307">
    <property type="component" value="Unassembled WGS sequence"/>
</dbReference>
<dbReference type="GO" id="GO:0003677">
    <property type="term" value="F:DNA binding"/>
    <property type="evidence" value="ECO:0007669"/>
    <property type="project" value="UniProtKB-KW"/>
</dbReference>
<dbReference type="EMBL" id="JACHGF010000002">
    <property type="protein sequence ID" value="MBB5283070.1"/>
    <property type="molecule type" value="Genomic_DNA"/>
</dbReference>
<dbReference type="PANTHER" id="PTHR34580">
    <property type="match status" value="1"/>
</dbReference>
<dbReference type="InterPro" id="IPR036390">
    <property type="entry name" value="WH_DNA-bd_sf"/>
</dbReference>
<sequence length="314" mass="36291">MNRFDRITAILIQLQSRKVVKAQDIAARFDISLRTVYRDIRSLEEAGVPLIGEAGVGYSLVDGYRLPPVMFTREEAISFLTAEKLVEKFTDTATQKRFESALYKIKSVLKSTEKDLLENMEGHIQVFRQSTAFHAASDDTLEVLLKCISEKKIARISYKAFNTTDTTERAIEPIGIFHENNYWYTIGFCHLRHDYRQFRSDRILKISCTDRTFENKHASLKEYLDALPPKENLERVVIRVEPELARYIQNQKYYYGFVSEQTIGPWMEMTFLSDSLPAFARWYLMFADRSRIVSPEALRGHVKGVLSAALSSLE</sequence>
<gene>
    <name evidence="4" type="ORF">HNQ92_001196</name>
</gene>
<dbReference type="Pfam" id="PF08279">
    <property type="entry name" value="HTH_11"/>
    <property type="match status" value="1"/>
</dbReference>